<evidence type="ECO:0000256" key="1">
    <source>
        <dbReference type="ARBA" id="ARBA00001947"/>
    </source>
</evidence>
<dbReference type="PANTHER" id="PTHR42978">
    <property type="entry name" value="QUORUM-QUENCHING LACTONASE YTNP-RELATED-RELATED"/>
    <property type="match status" value="1"/>
</dbReference>
<dbReference type="EMBL" id="ABCC02000064">
    <property type="protein sequence ID" value="EDP12869.1"/>
    <property type="molecule type" value="Genomic_DNA"/>
</dbReference>
<evidence type="ECO:0000256" key="3">
    <source>
        <dbReference type="ARBA" id="ARBA00022723"/>
    </source>
</evidence>
<organism evidence="7 8">
    <name type="scientific">Enterocloster bolteae (strain ATCC BAA-613 / DSM 15670 / CCUG 46953 / JCM 12243 / WAL 16351)</name>
    <name type="common">Clostridium bolteae</name>
    <dbReference type="NCBI Taxonomy" id="411902"/>
    <lineage>
        <taxon>Bacteria</taxon>
        <taxon>Bacillati</taxon>
        <taxon>Bacillota</taxon>
        <taxon>Clostridia</taxon>
        <taxon>Lachnospirales</taxon>
        <taxon>Lachnospiraceae</taxon>
        <taxon>Enterocloster</taxon>
    </lineage>
</organism>
<dbReference type="InterPro" id="IPR036866">
    <property type="entry name" value="RibonucZ/Hydroxyglut_hydro"/>
</dbReference>
<dbReference type="SMART" id="SM00849">
    <property type="entry name" value="Lactamase_B"/>
    <property type="match status" value="1"/>
</dbReference>
<dbReference type="InterPro" id="IPR001279">
    <property type="entry name" value="Metallo-B-lactamas"/>
</dbReference>
<evidence type="ECO:0000256" key="5">
    <source>
        <dbReference type="ARBA" id="ARBA00022833"/>
    </source>
</evidence>
<name>A8S4A9_ENTBW</name>
<dbReference type="Pfam" id="PF00753">
    <property type="entry name" value="Lactamase_B"/>
    <property type="match status" value="1"/>
</dbReference>
<protein>
    <recommendedName>
        <fullName evidence="6">Metallo-beta-lactamase domain-containing protein</fullName>
    </recommendedName>
</protein>
<dbReference type="CDD" id="cd07729">
    <property type="entry name" value="AHL_lactonase_MBL-fold"/>
    <property type="match status" value="1"/>
</dbReference>
<dbReference type="PANTHER" id="PTHR42978:SF2">
    <property type="entry name" value="102 KBASES UNSTABLE REGION: FROM 1 TO 119443"/>
    <property type="match status" value="1"/>
</dbReference>
<evidence type="ECO:0000313" key="7">
    <source>
        <dbReference type="EMBL" id="EDP12869.1"/>
    </source>
</evidence>
<evidence type="ECO:0000256" key="2">
    <source>
        <dbReference type="ARBA" id="ARBA00007749"/>
    </source>
</evidence>
<evidence type="ECO:0000259" key="6">
    <source>
        <dbReference type="SMART" id="SM00849"/>
    </source>
</evidence>
<sequence length="280" mass="31985">MAKQKMEKTRFTLLDLGDFDAYKAEHLTLTEQEKKKDGVRRIVWPIPCYCVLVQHPVLGNVLYDTGIDDGYEARWPKNLLEEYPVKRFHRLEDRLGELGLCPYDIDILILSHMHFDHAGNLRLFCGTKAGKHVVIQEEEARHGFTLSNIYDCQEIRYRHDGYVRHEFNGLDGIAFDLVRGDVKLADDLELLHLPGHTPGTMGMVVRTETFGTAVFPSDAVYNAINYGPPAVLPGMCARPEEFGGSIETCRKLAEREKGTVFFSHDMAGYQTYKKSPEWYV</sequence>
<dbReference type="Gene3D" id="3.60.15.10">
    <property type="entry name" value="Ribonuclease Z/Hydroxyacylglutathione hydrolase-like"/>
    <property type="match status" value="1"/>
</dbReference>
<comment type="cofactor">
    <cofactor evidence="1">
        <name>Zn(2+)</name>
        <dbReference type="ChEBI" id="CHEBI:29105"/>
    </cofactor>
</comment>
<dbReference type="GO" id="GO:0016787">
    <property type="term" value="F:hydrolase activity"/>
    <property type="evidence" value="ECO:0007669"/>
    <property type="project" value="UniProtKB-KW"/>
</dbReference>
<dbReference type="AlphaFoldDB" id="A8S4A9"/>
<keyword evidence="4" id="KW-0378">Hydrolase</keyword>
<dbReference type="Proteomes" id="UP000005396">
    <property type="component" value="Unassembled WGS sequence"/>
</dbReference>
<accession>A8S4A9</accession>
<keyword evidence="5" id="KW-0862">Zinc</keyword>
<gene>
    <name evidence="7" type="ORF">CLOBOL_06876</name>
</gene>
<dbReference type="HOGENOM" id="CLU_030571_3_2_9"/>
<reference evidence="7 8" key="1">
    <citation type="submission" date="2007-08" db="EMBL/GenBank/DDBJ databases">
        <authorList>
            <person name="Fulton L."/>
            <person name="Clifton S."/>
            <person name="Fulton B."/>
            <person name="Xu J."/>
            <person name="Minx P."/>
            <person name="Pepin K.H."/>
            <person name="Johnson M."/>
            <person name="Thiruvilangam P."/>
            <person name="Bhonagiri V."/>
            <person name="Nash W.E."/>
            <person name="Mardis E.R."/>
            <person name="Wilson R.K."/>
        </authorList>
    </citation>
    <scope>NUCLEOTIDE SEQUENCE [LARGE SCALE GENOMIC DNA]</scope>
    <source>
        <strain evidence="8">ATCC BAA-613 / DSM 15670 / CCUG 46953 / JCM 12243 / WAL 16351</strain>
    </source>
</reference>
<dbReference type="PaxDb" id="411902-CLOBOL_06876"/>
<comment type="similarity">
    <text evidence="2">Belongs to the metallo-beta-lactamase superfamily.</text>
</comment>
<evidence type="ECO:0000313" key="8">
    <source>
        <dbReference type="Proteomes" id="UP000005396"/>
    </source>
</evidence>
<dbReference type="SUPFAM" id="SSF56281">
    <property type="entry name" value="Metallo-hydrolase/oxidoreductase"/>
    <property type="match status" value="1"/>
</dbReference>
<reference evidence="7 8" key="2">
    <citation type="submission" date="2007-09" db="EMBL/GenBank/DDBJ databases">
        <title>Draft genome sequence of Clostridium bolteae (ATCC BAA-613).</title>
        <authorList>
            <person name="Sudarsanam P."/>
            <person name="Ley R."/>
            <person name="Guruge J."/>
            <person name="Turnbaugh P.J."/>
            <person name="Mahowald M."/>
            <person name="Liep D."/>
            <person name="Gordon J."/>
        </authorList>
    </citation>
    <scope>NUCLEOTIDE SEQUENCE [LARGE SCALE GENOMIC DNA]</scope>
    <source>
        <strain evidence="8">ATCC BAA-613 / DSM 15670 / CCUG 46953 / JCM 12243 / WAL 16351</strain>
    </source>
</reference>
<proteinExistence type="inferred from homology"/>
<dbReference type="InterPro" id="IPR051013">
    <property type="entry name" value="MBL_superfamily_lactonases"/>
</dbReference>
<dbReference type="eggNOG" id="COG0491">
    <property type="taxonomic scope" value="Bacteria"/>
</dbReference>
<feature type="domain" description="Metallo-beta-lactamase" evidence="6">
    <location>
        <begin position="47"/>
        <end position="264"/>
    </location>
</feature>
<evidence type="ECO:0000256" key="4">
    <source>
        <dbReference type="ARBA" id="ARBA00022801"/>
    </source>
</evidence>
<keyword evidence="3" id="KW-0479">Metal-binding</keyword>
<comment type="caution">
    <text evidence="7">The sequence shown here is derived from an EMBL/GenBank/DDBJ whole genome shotgun (WGS) entry which is preliminary data.</text>
</comment>
<dbReference type="GO" id="GO:0046872">
    <property type="term" value="F:metal ion binding"/>
    <property type="evidence" value="ECO:0007669"/>
    <property type="project" value="UniProtKB-KW"/>
</dbReference>